<dbReference type="EMBL" id="LGTL01000001">
    <property type="protein sequence ID" value="KPA86101.1"/>
    <property type="molecule type" value="Genomic_DNA"/>
</dbReference>
<dbReference type="RefSeq" id="XP_015664541.1">
    <property type="nucleotide sequence ID" value="XM_015796533.1"/>
</dbReference>
<dbReference type="GO" id="GO:0005874">
    <property type="term" value="C:microtubule"/>
    <property type="evidence" value="ECO:0007669"/>
    <property type="project" value="TreeGrafter"/>
</dbReference>
<dbReference type="OrthoDB" id="767661at2759"/>
<feature type="compositionally biased region" description="Low complexity" evidence="2">
    <location>
        <begin position="28"/>
        <end position="45"/>
    </location>
</feature>
<evidence type="ECO:0000313" key="4">
    <source>
        <dbReference type="EMBL" id="KPA86101.1"/>
    </source>
</evidence>
<dbReference type="GO" id="GO:0031267">
    <property type="term" value="F:small GTPase binding"/>
    <property type="evidence" value="ECO:0007669"/>
    <property type="project" value="InterPro"/>
</dbReference>
<feature type="compositionally biased region" description="Low complexity" evidence="2">
    <location>
        <begin position="1"/>
        <end position="21"/>
    </location>
</feature>
<protein>
    <submittedName>
        <fullName evidence="4">Trypanin-like protein</fullName>
    </submittedName>
</protein>
<feature type="coiled-coil region" evidence="1">
    <location>
        <begin position="200"/>
        <end position="249"/>
    </location>
</feature>
<dbReference type="GO" id="GO:0031514">
    <property type="term" value="C:motile cilium"/>
    <property type="evidence" value="ECO:0007669"/>
    <property type="project" value="InterPro"/>
</dbReference>
<dbReference type="GO" id="GO:0008017">
    <property type="term" value="F:microtubule binding"/>
    <property type="evidence" value="ECO:0007669"/>
    <property type="project" value="InterPro"/>
</dbReference>
<dbReference type="OMA" id="MKHLQYE"/>
<feature type="domain" description="Growth arrest-specific protein 8" evidence="3">
    <location>
        <begin position="242"/>
        <end position="441"/>
    </location>
</feature>
<dbReference type="VEuPathDB" id="TriTrypDB:LpyrH10_01_3640"/>
<reference evidence="4 5" key="1">
    <citation type="submission" date="2015-07" db="EMBL/GenBank/DDBJ databases">
        <title>High-quality genome of monoxenous trypanosomatid Leptomonas pyrrhocoris.</title>
        <authorList>
            <person name="Flegontov P."/>
            <person name="Butenko A."/>
            <person name="Firsov S."/>
            <person name="Vlcek C."/>
            <person name="Logacheva M.D."/>
            <person name="Field M."/>
            <person name="Filatov D."/>
            <person name="Flegontova O."/>
            <person name="Gerasimov E."/>
            <person name="Jackson A.P."/>
            <person name="Kelly S."/>
            <person name="Opperdoes F."/>
            <person name="O'Reilly A."/>
            <person name="Votypka J."/>
            <person name="Yurchenko V."/>
            <person name="Lukes J."/>
        </authorList>
    </citation>
    <scope>NUCLEOTIDE SEQUENCE [LARGE SCALE GENOMIC DNA]</scope>
    <source>
        <strain evidence="4">H10</strain>
    </source>
</reference>
<dbReference type="InterPro" id="IPR039308">
    <property type="entry name" value="GAS8"/>
</dbReference>
<sequence length="485" mass="56447">MPPKQAKAQAKTKAAGGDAKAGKKNATAKKSAANGTAAGVTAPPAAAPAVVDGKEIWMATDALQKTKAMRNYFQLERDRIIAFWNISKKDLEEVKEALREKEQEKQEHTERHAVEKEVFKQKIRHLLYENQLELSSMKEEAHRALVNKVEEYRAAESSISRDLRDAKLADRELEVRHLEQQRALSTQQDKEIAEQQAQFEREMKEMHLKYEQLLKSAREEMDEARKEEIGRIEERKEQHIAELKETHERTFKEIKDYFSEITSNNLETIRTLKDEVYARKRTETHNEKAMYEVAQRNKKLTEPLANLQQQKKNLEIELENYLADKEALAEVKRRVKNTDQEYKTLSWEHEVLTQRYAKLVEDRDIILKKYNAMLQDIQRKSAFRRVLIQKKLELVQTELDGRDAKLTELLKRANINPDDMKELEQKVHDLISEKDKTIDDLQLLLLRLTTQCERVTSIYESYMKGSNIRDRSETANATTVASGAM</sequence>
<dbReference type="PANTHER" id="PTHR31543:SF2">
    <property type="entry name" value="PROTEIN, PUTATIVE-RELATED"/>
    <property type="match status" value="1"/>
</dbReference>
<dbReference type="GeneID" id="26900662"/>
<accession>A0A0N0VHL0</accession>
<proteinExistence type="predicted"/>
<evidence type="ECO:0000259" key="3">
    <source>
        <dbReference type="Pfam" id="PF13851"/>
    </source>
</evidence>
<dbReference type="InterPro" id="IPR025593">
    <property type="entry name" value="GAS8_dom"/>
</dbReference>
<keyword evidence="5" id="KW-1185">Reference proteome</keyword>
<name>A0A0N0VHL0_LEPPY</name>
<evidence type="ECO:0000256" key="2">
    <source>
        <dbReference type="SAM" id="MobiDB-lite"/>
    </source>
</evidence>
<dbReference type="AlphaFoldDB" id="A0A0N0VHL0"/>
<keyword evidence="1" id="KW-0175">Coiled coil</keyword>
<dbReference type="EMBL" id="LGTL01000001">
    <property type="protein sequence ID" value="KPA86102.1"/>
    <property type="molecule type" value="Genomic_DNA"/>
</dbReference>
<organism evidence="4 5">
    <name type="scientific">Leptomonas pyrrhocoris</name>
    <name type="common">Firebug parasite</name>
    <dbReference type="NCBI Taxonomy" id="157538"/>
    <lineage>
        <taxon>Eukaryota</taxon>
        <taxon>Discoba</taxon>
        <taxon>Euglenozoa</taxon>
        <taxon>Kinetoplastea</taxon>
        <taxon>Metakinetoplastina</taxon>
        <taxon>Trypanosomatida</taxon>
        <taxon>Trypanosomatidae</taxon>
        <taxon>Leishmaniinae</taxon>
        <taxon>Leptomonas</taxon>
    </lineage>
</organism>
<comment type="caution">
    <text evidence="4">The sequence shown here is derived from an EMBL/GenBank/DDBJ whole genome shotgun (WGS) entry which is preliminary data.</text>
</comment>
<dbReference type="PANTHER" id="PTHR31543">
    <property type="entry name" value="DYNEIN REGULATORY COMPLEX SUBUNIT 4"/>
    <property type="match status" value="1"/>
</dbReference>
<dbReference type="GO" id="GO:0048870">
    <property type="term" value="P:cell motility"/>
    <property type="evidence" value="ECO:0007669"/>
    <property type="project" value="InterPro"/>
</dbReference>
<feature type="coiled-coil region" evidence="1">
    <location>
        <begin position="81"/>
        <end position="118"/>
    </location>
</feature>
<feature type="coiled-coil region" evidence="1">
    <location>
        <begin position="297"/>
        <end position="348"/>
    </location>
</feature>
<dbReference type="RefSeq" id="XP_015664540.1">
    <property type="nucleotide sequence ID" value="XM_015796532.1"/>
</dbReference>
<dbReference type="Proteomes" id="UP000037923">
    <property type="component" value="Unassembled WGS sequence"/>
</dbReference>
<dbReference type="GO" id="GO:0005794">
    <property type="term" value="C:Golgi apparatus"/>
    <property type="evidence" value="ECO:0007669"/>
    <property type="project" value="TreeGrafter"/>
</dbReference>
<gene>
    <name evidence="4" type="ORF">ABB37_00364</name>
</gene>
<evidence type="ECO:0000313" key="5">
    <source>
        <dbReference type="Proteomes" id="UP000037923"/>
    </source>
</evidence>
<evidence type="ECO:0000256" key="1">
    <source>
        <dbReference type="SAM" id="Coils"/>
    </source>
</evidence>
<feature type="region of interest" description="Disordered" evidence="2">
    <location>
        <begin position="1"/>
        <end position="45"/>
    </location>
</feature>
<dbReference type="Pfam" id="PF13851">
    <property type="entry name" value="GAS"/>
    <property type="match status" value="1"/>
</dbReference>